<evidence type="ECO:0000256" key="1">
    <source>
        <dbReference type="ARBA" id="ARBA00022448"/>
    </source>
</evidence>
<dbReference type="RefSeq" id="WP_095670930.1">
    <property type="nucleotide sequence ID" value="NZ_CP016769.1"/>
</dbReference>
<protein>
    <submittedName>
        <fullName evidence="5">ABC transporter ATPase component</fullName>
    </submittedName>
</protein>
<dbReference type="PANTHER" id="PTHR42734:SF18">
    <property type="entry name" value="VITAMIN B12 IMPORT ATP-BINDING PROTEIN BTUD"/>
    <property type="match status" value="1"/>
</dbReference>
<organism evidence="5 6">
    <name type="scientific">Candidatus Planktophila lacus</name>
    <dbReference type="NCBI Taxonomy" id="1884913"/>
    <lineage>
        <taxon>Bacteria</taxon>
        <taxon>Bacillati</taxon>
        <taxon>Actinomycetota</taxon>
        <taxon>Actinomycetes</taxon>
        <taxon>Candidatus Nanopelagicales</taxon>
        <taxon>Candidatus Nanopelagicaceae</taxon>
        <taxon>Candidatus Planktophila</taxon>
    </lineage>
</organism>
<keyword evidence="6" id="KW-1185">Reference proteome</keyword>
<dbReference type="PROSITE" id="PS50893">
    <property type="entry name" value="ABC_TRANSPORTER_2"/>
    <property type="match status" value="1"/>
</dbReference>
<dbReference type="EMBL" id="CP016769">
    <property type="protein sequence ID" value="ASY10442.1"/>
    <property type="molecule type" value="Genomic_DNA"/>
</dbReference>
<dbReference type="GO" id="GO:0016887">
    <property type="term" value="F:ATP hydrolysis activity"/>
    <property type="evidence" value="ECO:0007669"/>
    <property type="project" value="InterPro"/>
</dbReference>
<dbReference type="InterPro" id="IPR003593">
    <property type="entry name" value="AAA+_ATPase"/>
</dbReference>
<evidence type="ECO:0000313" key="5">
    <source>
        <dbReference type="EMBL" id="ASY10442.1"/>
    </source>
</evidence>
<evidence type="ECO:0000256" key="3">
    <source>
        <dbReference type="ARBA" id="ARBA00022840"/>
    </source>
</evidence>
<gene>
    <name evidence="5" type="ORF">A1s21148_02635</name>
</gene>
<dbReference type="Proteomes" id="UP000217144">
    <property type="component" value="Chromosome"/>
</dbReference>
<sequence length="204" mass="22431">MEIIEIKDLTLQRNNRELFTGLSATIAKGSISAIIGPNGCGKSSLLLAITGDLKPISGSIFIAEKNLQELSDLEQSHLRSLALQERTFWLPMTVREVLALGQSDEAMNQIEKIAADLGLTELLGNLVTTLSVGQVQRVEIARTLLRDCPIYLFDEPFAAQDLASKEKLIEIFKQQRSAGKTVILVAHSEVEKLSWCDQIIQLGS</sequence>
<dbReference type="Gene3D" id="3.40.50.300">
    <property type="entry name" value="P-loop containing nucleotide triphosphate hydrolases"/>
    <property type="match status" value="1"/>
</dbReference>
<dbReference type="SMART" id="SM00382">
    <property type="entry name" value="AAA"/>
    <property type="match status" value="1"/>
</dbReference>
<keyword evidence="1" id="KW-0813">Transport</keyword>
<dbReference type="KEGG" id="plan:A1s21148_02635"/>
<dbReference type="AlphaFoldDB" id="A0AAD0DYN9"/>
<dbReference type="InterPro" id="IPR003439">
    <property type="entry name" value="ABC_transporter-like_ATP-bd"/>
</dbReference>
<proteinExistence type="predicted"/>
<dbReference type="InterPro" id="IPR027417">
    <property type="entry name" value="P-loop_NTPase"/>
</dbReference>
<dbReference type="Pfam" id="PF00005">
    <property type="entry name" value="ABC_tran"/>
    <property type="match status" value="1"/>
</dbReference>
<feature type="domain" description="ABC transporter" evidence="4">
    <location>
        <begin position="4"/>
        <end position="204"/>
    </location>
</feature>
<accession>A0AAD0DYN9</accession>
<keyword evidence="3" id="KW-0067">ATP-binding</keyword>
<evidence type="ECO:0000256" key="2">
    <source>
        <dbReference type="ARBA" id="ARBA00022741"/>
    </source>
</evidence>
<keyword evidence="2" id="KW-0547">Nucleotide-binding</keyword>
<dbReference type="InterPro" id="IPR050153">
    <property type="entry name" value="Metal_Ion_Import_ABC"/>
</dbReference>
<evidence type="ECO:0000259" key="4">
    <source>
        <dbReference type="PROSITE" id="PS50893"/>
    </source>
</evidence>
<name>A0AAD0DYN9_9ACTN</name>
<reference evidence="5 6" key="1">
    <citation type="submission" date="2016-07" db="EMBL/GenBank/DDBJ databases">
        <title>High microdiversification within the ubiquitous acI lineage of Actinobacteria.</title>
        <authorList>
            <person name="Neuenschwander S.M."/>
            <person name="Salcher M."/>
            <person name="Ghai R."/>
            <person name="Pernthaler J."/>
        </authorList>
    </citation>
    <scope>NUCLEOTIDE SEQUENCE [LARGE SCALE GENOMIC DNA]</scope>
    <source>
        <strain evidence="5">MMS-21-148</strain>
    </source>
</reference>
<dbReference type="GO" id="GO:0005524">
    <property type="term" value="F:ATP binding"/>
    <property type="evidence" value="ECO:0007669"/>
    <property type="project" value="UniProtKB-KW"/>
</dbReference>
<dbReference type="PANTHER" id="PTHR42734">
    <property type="entry name" value="METAL TRANSPORT SYSTEM ATP-BINDING PROTEIN TM_0124-RELATED"/>
    <property type="match status" value="1"/>
</dbReference>
<evidence type="ECO:0000313" key="6">
    <source>
        <dbReference type="Proteomes" id="UP000217144"/>
    </source>
</evidence>
<dbReference type="SUPFAM" id="SSF52540">
    <property type="entry name" value="P-loop containing nucleoside triphosphate hydrolases"/>
    <property type="match status" value="1"/>
</dbReference>